<feature type="region of interest" description="Disordered" evidence="1">
    <location>
        <begin position="427"/>
        <end position="457"/>
    </location>
</feature>
<organism evidence="3 4">
    <name type="scientific">Xanthoceras sorbifolium</name>
    <dbReference type="NCBI Taxonomy" id="99658"/>
    <lineage>
        <taxon>Eukaryota</taxon>
        <taxon>Viridiplantae</taxon>
        <taxon>Streptophyta</taxon>
        <taxon>Embryophyta</taxon>
        <taxon>Tracheophyta</taxon>
        <taxon>Spermatophyta</taxon>
        <taxon>Magnoliopsida</taxon>
        <taxon>eudicotyledons</taxon>
        <taxon>Gunneridae</taxon>
        <taxon>Pentapetalae</taxon>
        <taxon>rosids</taxon>
        <taxon>malvids</taxon>
        <taxon>Sapindales</taxon>
        <taxon>Sapindaceae</taxon>
        <taxon>Xanthoceroideae</taxon>
        <taxon>Xanthoceras</taxon>
    </lineage>
</organism>
<proteinExistence type="predicted"/>
<feature type="compositionally biased region" description="Basic and acidic residues" evidence="1">
    <location>
        <begin position="435"/>
        <end position="457"/>
    </location>
</feature>
<dbReference type="PRINTS" id="PR00625">
    <property type="entry name" value="JDOMAIN"/>
</dbReference>
<sequence length="708" mass="79437">MECNKDEALRAKKISERKVTERDFASAKKFALKAQTLYPGLEGIPQLLIAIDVHISAEKKINGEVDWYAVLGINPSVDDETARKQFQKVAMALHPDKNQAVGADGAFKLVLEAWRLLADKAKRLAYNEKLNPEIQLKHPVESGVPFAPRSANNILTSTANVTSQAHDGTPQTIPASLHSPSDQNPGTFWTECNNCSTLFEFLRVYLNLSLLCPHCNKAFPAIERRPPSEALRSFHLSSLQQSQNSSQPQNSNHHTAEGILHRGSTGLNSSNNAIRRRWGRVFKMSGGDIKNGFPSNATQADASVVQQPHGKYKKVREEAQAAQKKRRIYDNRKNGSGGEHEEAQAALQKQRMYDNRKNGYGGDMAMRNGVGSGSISESRKGSFEAGSTYGFFGIYNKPSRRDLSLFDIRNVMVRKAQVEIRKNLENSRSVTNAKTTKERESRKQKNMDNGDLHDLSEHGVSITVPDSDFHNFDLDRTDSFGDDQVWAAYDDDDGMPRYYARIHKVVTLKPFKMQISWLDSKSNSELGPLHWIDSGFTKTCGYFRAGKAEISGTLNSFSHNVKWIKGKRGVIHIFPSKGDVWALYRNWSPDWNAHTPDEVIHKYDMVEVLDDYSEEQGVSVTPLVKVDGFKTVFRKHMDPKEVRRIPKVEMFRFSHQVPSCLLTGQEAQNAPAGCWELDPAATPLELLLQPENGGKVTEEMLQNAPNIK</sequence>
<evidence type="ECO:0000256" key="1">
    <source>
        <dbReference type="SAM" id="MobiDB-lite"/>
    </source>
</evidence>
<feature type="domain" description="J" evidence="2">
    <location>
        <begin position="66"/>
        <end position="130"/>
    </location>
</feature>
<comment type="caution">
    <text evidence="3">The sequence shown here is derived from an EMBL/GenBank/DDBJ whole genome shotgun (WGS) entry which is preliminary data.</text>
</comment>
<dbReference type="InterPro" id="IPR001623">
    <property type="entry name" value="DnaJ_domain"/>
</dbReference>
<dbReference type="InterPro" id="IPR036869">
    <property type="entry name" value="J_dom_sf"/>
</dbReference>
<dbReference type="Pfam" id="PF00226">
    <property type="entry name" value="DnaJ"/>
    <property type="match status" value="1"/>
</dbReference>
<feature type="compositionally biased region" description="Low complexity" evidence="1">
    <location>
        <begin position="234"/>
        <end position="253"/>
    </location>
</feature>
<name>A0ABQ8HGK3_9ROSI</name>
<dbReference type="PANTHER" id="PTHR44137:SF32">
    <property type="entry name" value="DNAJ HEAT SHOCK AMINO-TERMINAL DOMAIN PROTEIN"/>
    <property type="match status" value="1"/>
</dbReference>
<dbReference type="SUPFAM" id="SSF46565">
    <property type="entry name" value="Chaperone J-domain"/>
    <property type="match status" value="1"/>
</dbReference>
<keyword evidence="4" id="KW-1185">Reference proteome</keyword>
<dbReference type="SMART" id="SM00271">
    <property type="entry name" value="DnaJ"/>
    <property type="match status" value="1"/>
</dbReference>
<accession>A0ABQ8HGK3</accession>
<reference evidence="3 4" key="1">
    <citation type="submission" date="2021-02" db="EMBL/GenBank/DDBJ databases">
        <title>Plant Genome Project.</title>
        <authorList>
            <person name="Zhang R.-G."/>
        </authorList>
    </citation>
    <scope>NUCLEOTIDE SEQUENCE [LARGE SCALE GENOMIC DNA]</scope>
    <source>
        <tissue evidence="3">Leaves</tissue>
    </source>
</reference>
<dbReference type="Gene3D" id="1.10.287.110">
    <property type="entry name" value="DnaJ domain"/>
    <property type="match status" value="1"/>
</dbReference>
<dbReference type="PANTHER" id="PTHR44137">
    <property type="entry name" value="BNAC03G44070D PROTEIN"/>
    <property type="match status" value="1"/>
</dbReference>
<evidence type="ECO:0000313" key="3">
    <source>
        <dbReference type="EMBL" id="KAH7557767.1"/>
    </source>
</evidence>
<evidence type="ECO:0000259" key="2">
    <source>
        <dbReference type="PROSITE" id="PS50076"/>
    </source>
</evidence>
<gene>
    <name evidence="3" type="ORF">JRO89_XS11G0217300</name>
</gene>
<dbReference type="Proteomes" id="UP000827721">
    <property type="component" value="Unassembled WGS sequence"/>
</dbReference>
<dbReference type="Pfam" id="PF23551">
    <property type="entry name" value="Zn_ribbon_20"/>
    <property type="match status" value="1"/>
</dbReference>
<dbReference type="EMBL" id="JAFEMO010000011">
    <property type="protein sequence ID" value="KAH7557767.1"/>
    <property type="molecule type" value="Genomic_DNA"/>
</dbReference>
<dbReference type="InterPro" id="IPR056988">
    <property type="entry name" value="Zn_ribbon_pln"/>
</dbReference>
<feature type="compositionally biased region" description="Polar residues" evidence="1">
    <location>
        <begin position="293"/>
        <end position="306"/>
    </location>
</feature>
<feature type="region of interest" description="Disordered" evidence="1">
    <location>
        <begin position="234"/>
        <end position="272"/>
    </location>
</feature>
<evidence type="ECO:0000313" key="4">
    <source>
        <dbReference type="Proteomes" id="UP000827721"/>
    </source>
</evidence>
<feature type="region of interest" description="Disordered" evidence="1">
    <location>
        <begin position="292"/>
        <end position="313"/>
    </location>
</feature>
<protein>
    <recommendedName>
        <fullName evidence="2">J domain-containing protein</fullName>
    </recommendedName>
</protein>
<dbReference type="CDD" id="cd06257">
    <property type="entry name" value="DnaJ"/>
    <property type="match status" value="1"/>
</dbReference>
<dbReference type="PROSITE" id="PS50076">
    <property type="entry name" value="DNAJ_2"/>
    <property type="match status" value="1"/>
</dbReference>
<dbReference type="InterPro" id="IPR024593">
    <property type="entry name" value="DUF3444"/>
</dbReference>
<dbReference type="Pfam" id="PF11926">
    <property type="entry name" value="DUF3444"/>
    <property type="match status" value="1"/>
</dbReference>